<keyword evidence="2" id="KW-0964">Secreted</keyword>
<feature type="binding site" evidence="4">
    <location>
        <position position="18"/>
    </location>
    <ligand>
        <name>Zn(2+)</name>
        <dbReference type="ChEBI" id="CHEBI:29105"/>
        <note>ligand shared with metalloproteinase partner</note>
    </ligand>
</feature>
<protein>
    <recommendedName>
        <fullName evidence="7">NTR domain-containing protein</fullName>
    </recommendedName>
</protein>
<name>A0A368GJA3_ANCCA</name>
<dbReference type="Proteomes" id="UP000252519">
    <property type="component" value="Unassembled WGS sequence"/>
</dbReference>
<evidence type="ECO:0000256" key="1">
    <source>
        <dbReference type="ARBA" id="ARBA00004613"/>
    </source>
</evidence>
<gene>
    <name evidence="8" type="ORF">ANCCAN_10664</name>
</gene>
<keyword evidence="4" id="KW-0479">Metal-binding</keyword>
<evidence type="ECO:0000256" key="6">
    <source>
        <dbReference type="SAM" id="SignalP"/>
    </source>
</evidence>
<comment type="subcellular location">
    <subcellularLocation>
        <location evidence="1">Secreted</location>
    </subcellularLocation>
</comment>
<keyword evidence="3 5" id="KW-1015">Disulfide bond</keyword>
<comment type="caution">
    <text evidence="8">The sequence shown here is derived from an EMBL/GenBank/DDBJ whole genome shotgun (WGS) entry which is preliminary data.</text>
</comment>
<dbReference type="SUPFAM" id="SSF50242">
    <property type="entry name" value="TIMP-like"/>
    <property type="match status" value="1"/>
</dbReference>
<feature type="signal peptide" evidence="6">
    <location>
        <begin position="1"/>
        <end position="16"/>
    </location>
</feature>
<evidence type="ECO:0000256" key="4">
    <source>
        <dbReference type="PIRSR" id="PIRSR601820-1"/>
    </source>
</evidence>
<evidence type="ECO:0000256" key="2">
    <source>
        <dbReference type="ARBA" id="ARBA00022525"/>
    </source>
</evidence>
<evidence type="ECO:0000256" key="5">
    <source>
        <dbReference type="PIRSR" id="PIRSR601820-3"/>
    </source>
</evidence>
<accession>A0A368GJA3</accession>
<sequence>MISLIVFVACLTAVNAECSCKPFESLKEAFCQSDFVLLATVKKINFEYGKLPGNDTNTTEGEPWTYNIWHSGKTWKGPILAASVLSTPNSEDACGVPGLSENVEYFLTGTT</sequence>
<dbReference type="InterPro" id="IPR001820">
    <property type="entry name" value="TIMP"/>
</dbReference>
<dbReference type="EMBL" id="JOJR01000160">
    <property type="protein sequence ID" value="RCN43339.1"/>
    <property type="molecule type" value="Genomic_DNA"/>
</dbReference>
<keyword evidence="6" id="KW-0732">Signal</keyword>
<feature type="non-terminal residue" evidence="8">
    <location>
        <position position="111"/>
    </location>
</feature>
<keyword evidence="9" id="KW-1185">Reference proteome</keyword>
<keyword evidence="4" id="KW-0862">Zinc</keyword>
<evidence type="ECO:0000313" key="9">
    <source>
        <dbReference type="Proteomes" id="UP000252519"/>
    </source>
</evidence>
<dbReference type="Pfam" id="PF00965">
    <property type="entry name" value="TIMP"/>
    <property type="match status" value="1"/>
</dbReference>
<feature type="domain" description="NTR" evidence="7">
    <location>
        <begin position="18"/>
        <end position="111"/>
    </location>
</feature>
<dbReference type="OrthoDB" id="6041373at2759"/>
<feature type="disulfide bond" evidence="5">
    <location>
        <begin position="18"/>
        <end position="94"/>
    </location>
</feature>
<evidence type="ECO:0000259" key="7">
    <source>
        <dbReference type="PROSITE" id="PS50189"/>
    </source>
</evidence>
<dbReference type="AlphaFoldDB" id="A0A368GJA3"/>
<dbReference type="InterPro" id="IPR008993">
    <property type="entry name" value="TIMP-like_OB-fold"/>
</dbReference>
<dbReference type="InterPro" id="IPR001134">
    <property type="entry name" value="Netrin_domain"/>
</dbReference>
<dbReference type="GO" id="GO:0008191">
    <property type="term" value="F:metalloendopeptidase inhibitor activity"/>
    <property type="evidence" value="ECO:0007669"/>
    <property type="project" value="InterPro"/>
</dbReference>
<dbReference type="PROSITE" id="PS50189">
    <property type="entry name" value="NTR"/>
    <property type="match status" value="1"/>
</dbReference>
<dbReference type="GO" id="GO:0046872">
    <property type="term" value="F:metal ion binding"/>
    <property type="evidence" value="ECO:0007669"/>
    <property type="project" value="UniProtKB-KW"/>
</dbReference>
<proteinExistence type="predicted"/>
<feature type="chain" id="PRO_5017074512" description="NTR domain-containing protein" evidence="6">
    <location>
        <begin position="17"/>
        <end position="111"/>
    </location>
</feature>
<evidence type="ECO:0000256" key="3">
    <source>
        <dbReference type="ARBA" id="ARBA00023157"/>
    </source>
</evidence>
<organism evidence="8 9">
    <name type="scientific">Ancylostoma caninum</name>
    <name type="common">Dog hookworm</name>
    <dbReference type="NCBI Taxonomy" id="29170"/>
    <lineage>
        <taxon>Eukaryota</taxon>
        <taxon>Metazoa</taxon>
        <taxon>Ecdysozoa</taxon>
        <taxon>Nematoda</taxon>
        <taxon>Chromadorea</taxon>
        <taxon>Rhabditida</taxon>
        <taxon>Rhabditina</taxon>
        <taxon>Rhabditomorpha</taxon>
        <taxon>Strongyloidea</taxon>
        <taxon>Ancylostomatidae</taxon>
        <taxon>Ancylostomatinae</taxon>
        <taxon>Ancylostoma</taxon>
    </lineage>
</organism>
<dbReference type="GO" id="GO:0005576">
    <property type="term" value="C:extracellular region"/>
    <property type="evidence" value="ECO:0007669"/>
    <property type="project" value="UniProtKB-SubCell"/>
</dbReference>
<dbReference type="Gene3D" id="2.40.50.120">
    <property type="match status" value="1"/>
</dbReference>
<evidence type="ECO:0000313" key="8">
    <source>
        <dbReference type="EMBL" id="RCN43339.1"/>
    </source>
</evidence>
<reference evidence="8 9" key="1">
    <citation type="submission" date="2014-10" db="EMBL/GenBank/DDBJ databases">
        <title>Draft genome of the hookworm Ancylostoma caninum.</title>
        <authorList>
            <person name="Mitreva M."/>
        </authorList>
    </citation>
    <scope>NUCLEOTIDE SEQUENCE [LARGE SCALE GENOMIC DNA]</scope>
    <source>
        <strain evidence="8 9">Baltimore</strain>
    </source>
</reference>